<evidence type="ECO:0000256" key="1">
    <source>
        <dbReference type="SAM" id="SignalP"/>
    </source>
</evidence>
<keyword evidence="1" id="KW-0732">Signal</keyword>
<dbReference type="RefSeq" id="WP_093912761.1">
    <property type="nucleotide sequence ID" value="NZ_FONL01000002.1"/>
</dbReference>
<organism evidence="2 3">
    <name type="scientific">Succiniclasticum ruminis DSM 9236</name>
    <dbReference type="NCBI Taxonomy" id="1123323"/>
    <lineage>
        <taxon>Bacteria</taxon>
        <taxon>Bacillati</taxon>
        <taxon>Bacillota</taxon>
        <taxon>Negativicutes</taxon>
        <taxon>Acidaminococcales</taxon>
        <taxon>Acidaminococcaceae</taxon>
        <taxon>Succiniclasticum</taxon>
    </lineage>
</organism>
<evidence type="ECO:0000313" key="3">
    <source>
        <dbReference type="Proteomes" id="UP000198896"/>
    </source>
</evidence>
<dbReference type="EMBL" id="FONL01000002">
    <property type="protein sequence ID" value="SFE18266.1"/>
    <property type="molecule type" value="Genomic_DNA"/>
</dbReference>
<dbReference type="OrthoDB" id="9796381at2"/>
<sequence length="259" mass="29119">MIRKIIAVCFLIFAMALHGVVLAGTGPDGAGPDVRDPKYYEATDKVYLGTWECINDMNSKLTIKEANPQTGGYYVDFFFYRLAHADGYANINGDKLSINQGSVNDDQDFRGIFERTQNGIRFTVTESGFTYLKPGDIFEYKKMNGKPAIADTDIIGTWTLRSWANASIVRYEFTKDNFWTAYSPQWVGPDPRAVSDENGVYKKAAAGSYKVMHEGNYNPIFKLYDATGKFYAYVSIEDDANAGGKVLFVNGREAWFYKD</sequence>
<feature type="signal peptide" evidence="1">
    <location>
        <begin position="1"/>
        <end position="23"/>
    </location>
</feature>
<protein>
    <submittedName>
        <fullName evidence="2">Uncharacterized protein</fullName>
    </submittedName>
</protein>
<proteinExistence type="predicted"/>
<dbReference type="STRING" id="1123323.SAMN05216245_102181"/>
<feature type="chain" id="PRO_5011733010" evidence="1">
    <location>
        <begin position="24"/>
        <end position="259"/>
    </location>
</feature>
<evidence type="ECO:0000313" key="2">
    <source>
        <dbReference type="EMBL" id="SFE18266.1"/>
    </source>
</evidence>
<accession>A0A1I1YFB3</accession>
<dbReference type="Proteomes" id="UP000198896">
    <property type="component" value="Unassembled WGS sequence"/>
</dbReference>
<dbReference type="AlphaFoldDB" id="A0A1I1YFB3"/>
<name>A0A1I1YFB3_9FIRM</name>
<reference evidence="2 3" key="1">
    <citation type="submission" date="2016-10" db="EMBL/GenBank/DDBJ databases">
        <authorList>
            <person name="de Groot N.N."/>
        </authorList>
    </citation>
    <scope>NUCLEOTIDE SEQUENCE [LARGE SCALE GENOMIC DNA]</scope>
    <source>
        <strain evidence="2 3">DSM 9236</strain>
    </source>
</reference>
<keyword evidence="3" id="KW-1185">Reference proteome</keyword>
<gene>
    <name evidence="2" type="ORF">SAMN05216245_102181</name>
</gene>